<feature type="region of interest" description="Disordered" evidence="1">
    <location>
        <begin position="9"/>
        <end position="32"/>
    </location>
</feature>
<keyword evidence="2" id="KW-0472">Membrane</keyword>
<feature type="transmembrane region" description="Helical" evidence="2">
    <location>
        <begin position="151"/>
        <end position="169"/>
    </location>
</feature>
<reference evidence="3" key="1">
    <citation type="submission" date="2019-07" db="EMBL/GenBank/DDBJ databases">
        <title>Annotation for the trematode Paragonimus miyazaki's.</title>
        <authorList>
            <person name="Choi Y.-J."/>
        </authorList>
    </citation>
    <scope>NUCLEOTIDE SEQUENCE</scope>
    <source>
        <strain evidence="3">Japan</strain>
    </source>
</reference>
<evidence type="ECO:0000256" key="1">
    <source>
        <dbReference type="SAM" id="MobiDB-lite"/>
    </source>
</evidence>
<evidence type="ECO:0000313" key="4">
    <source>
        <dbReference type="Proteomes" id="UP000822476"/>
    </source>
</evidence>
<dbReference type="EMBL" id="JTDE01001293">
    <property type="protein sequence ID" value="KAF7259249.1"/>
    <property type="molecule type" value="Genomic_DNA"/>
</dbReference>
<dbReference type="OrthoDB" id="543859at2759"/>
<feature type="transmembrane region" description="Helical" evidence="2">
    <location>
        <begin position="278"/>
        <end position="295"/>
    </location>
</feature>
<evidence type="ECO:0000256" key="2">
    <source>
        <dbReference type="SAM" id="Phobius"/>
    </source>
</evidence>
<feature type="region of interest" description="Disordered" evidence="1">
    <location>
        <begin position="574"/>
        <end position="593"/>
    </location>
</feature>
<feature type="transmembrane region" description="Helical" evidence="2">
    <location>
        <begin position="210"/>
        <end position="230"/>
    </location>
</feature>
<keyword evidence="2" id="KW-0812">Transmembrane</keyword>
<proteinExistence type="predicted"/>
<keyword evidence="2" id="KW-1133">Transmembrane helix</keyword>
<dbReference type="PANTHER" id="PTHR20992:SF9">
    <property type="entry name" value="AT15442P-RELATED"/>
    <property type="match status" value="1"/>
</dbReference>
<feature type="transmembrane region" description="Helical" evidence="2">
    <location>
        <begin position="354"/>
        <end position="379"/>
    </location>
</feature>
<evidence type="ECO:0000313" key="3">
    <source>
        <dbReference type="EMBL" id="KAF7259249.1"/>
    </source>
</evidence>
<evidence type="ECO:0008006" key="5">
    <source>
        <dbReference type="Google" id="ProtNLM"/>
    </source>
</evidence>
<dbReference type="PANTHER" id="PTHR20992">
    <property type="entry name" value="AT15442P-RELATED"/>
    <property type="match status" value="1"/>
</dbReference>
<comment type="caution">
    <text evidence="3">The sequence shown here is derived from an EMBL/GenBank/DDBJ whole genome shotgun (WGS) entry which is preliminary data.</text>
</comment>
<feature type="compositionally biased region" description="Polar residues" evidence="1">
    <location>
        <begin position="577"/>
        <end position="593"/>
    </location>
</feature>
<feature type="transmembrane region" description="Helical" evidence="2">
    <location>
        <begin position="175"/>
        <end position="198"/>
    </location>
</feature>
<dbReference type="Proteomes" id="UP000822476">
    <property type="component" value="Unassembled WGS sequence"/>
</dbReference>
<name>A0A8S9YW00_9TREM</name>
<dbReference type="InterPro" id="IPR005240">
    <property type="entry name" value="DUF389"/>
</dbReference>
<feature type="transmembrane region" description="Helical" evidence="2">
    <location>
        <begin position="250"/>
        <end position="271"/>
    </location>
</feature>
<gene>
    <name evidence="3" type="ORF">EG68_03710</name>
</gene>
<dbReference type="AlphaFoldDB" id="A0A8S9YW00"/>
<sequence length="624" mass="68814">MACMIRVVGPAQKSHTIEDEPSSQDSDGVSAPPVELSMEQAVQQILDEEGIVTDTWSTTRDGSLFKVDFSVVSEDKLENVLDRLAFFNVGKTADSSIMVIEPTAFICKRERTPKSGTVSQAAFQDFIRTLKSRLCVAQVYNEIKQRGTFDMNYLCFLICAGLIADIALVTNSAGVVFASMLLSPLMDPILCILFGLTLREKHMLRKGVRNTAISLLLCVCMGLTFGYVAHSVSNFEQVTPYPTSEMKQRGQAKSLLASMLVAGFSGISVAFATLSKRLAALIGNAISLSLLPPAVNSGQLLLLSMLAYSQKTSIHNTLQTNQTNLTIQPRCPYPWIRNYQFIYVEDECDAALEFALLSAFSFLLVSMNILLILITGYSVNKLKDMAPRSFTNETVRRFYQKDLAEVRGTYDCLHKLDAGELATYAYKEYLRLNQVNPEAADALDAEESHRIASDYCAVLQGVGKDPHVMTVSAKAGQDNSQFLHSFLARSQMLANQSTCQLHSNVTVHNRAKVDGYGLENGISIPGAHSLYHTMPAPAAFRQFGTLCNRRTTLYRLHHLERLGELDYESTEGPTLAKTLSSKPSSTSFNDQAQPQNVGKFHVAPTQLALNQMDSVNTDENLDRV</sequence>
<organism evidence="3 4">
    <name type="scientific">Paragonimus skrjabini miyazakii</name>
    <dbReference type="NCBI Taxonomy" id="59628"/>
    <lineage>
        <taxon>Eukaryota</taxon>
        <taxon>Metazoa</taxon>
        <taxon>Spiralia</taxon>
        <taxon>Lophotrochozoa</taxon>
        <taxon>Platyhelminthes</taxon>
        <taxon>Trematoda</taxon>
        <taxon>Digenea</taxon>
        <taxon>Plagiorchiida</taxon>
        <taxon>Troglotremata</taxon>
        <taxon>Troglotrematidae</taxon>
        <taxon>Paragonimus</taxon>
    </lineage>
</organism>
<dbReference type="Pfam" id="PF04087">
    <property type="entry name" value="DUF389"/>
    <property type="match status" value="1"/>
</dbReference>
<keyword evidence="4" id="KW-1185">Reference proteome</keyword>
<protein>
    <recommendedName>
        <fullName evidence="5">DUF389 domain-containing protein</fullName>
    </recommendedName>
</protein>
<accession>A0A8S9YW00</accession>